<comment type="caution">
    <text evidence="5">The sequence shown here is derived from an EMBL/GenBank/DDBJ whole genome shotgun (WGS) entry which is preliminary data.</text>
</comment>
<dbReference type="CDD" id="cd00200">
    <property type="entry name" value="WD40"/>
    <property type="match status" value="1"/>
</dbReference>
<name>A0A1X2HWF8_SYNRA</name>
<dbReference type="OrthoDB" id="972532at2759"/>
<dbReference type="InterPro" id="IPR019775">
    <property type="entry name" value="WD40_repeat_CS"/>
</dbReference>
<evidence type="ECO:0000313" key="6">
    <source>
        <dbReference type="Proteomes" id="UP000242180"/>
    </source>
</evidence>
<dbReference type="PROSITE" id="PS50294">
    <property type="entry name" value="WD_REPEATS_REGION"/>
    <property type="match status" value="4"/>
</dbReference>
<dbReference type="OMA" id="GHISGCV"/>
<feature type="repeat" description="WD" evidence="3">
    <location>
        <begin position="296"/>
        <end position="330"/>
    </location>
</feature>
<feature type="repeat" description="WD" evidence="3">
    <location>
        <begin position="466"/>
        <end position="496"/>
    </location>
</feature>
<dbReference type="PROSITE" id="PS50897">
    <property type="entry name" value="CTLH"/>
    <property type="match status" value="1"/>
</dbReference>
<dbReference type="InterPro" id="IPR036322">
    <property type="entry name" value="WD40_repeat_dom_sf"/>
</dbReference>
<dbReference type="InterPro" id="IPR051350">
    <property type="entry name" value="WD_repeat-ST_regulator"/>
</dbReference>
<dbReference type="PROSITE" id="PS00678">
    <property type="entry name" value="WD_REPEATS_1"/>
    <property type="match status" value="1"/>
</dbReference>
<evidence type="ECO:0000256" key="1">
    <source>
        <dbReference type="ARBA" id="ARBA00022574"/>
    </source>
</evidence>
<dbReference type="EMBL" id="MCGN01000001">
    <property type="protein sequence ID" value="ORZ03909.1"/>
    <property type="molecule type" value="Genomic_DNA"/>
</dbReference>
<dbReference type="InterPro" id="IPR006595">
    <property type="entry name" value="CTLH_C"/>
</dbReference>
<dbReference type="Pfam" id="PF23627">
    <property type="entry name" value="LisH_WDR26"/>
    <property type="match status" value="1"/>
</dbReference>
<dbReference type="PANTHER" id="PTHR22838">
    <property type="entry name" value="WD REPEAT PROTEIN 26-RELATED"/>
    <property type="match status" value="1"/>
</dbReference>
<feature type="domain" description="CTLH" evidence="4">
    <location>
        <begin position="45"/>
        <end position="96"/>
    </location>
</feature>
<dbReference type="GO" id="GO:0034657">
    <property type="term" value="C:GID complex"/>
    <property type="evidence" value="ECO:0007669"/>
    <property type="project" value="TreeGrafter"/>
</dbReference>
<dbReference type="Pfam" id="PF21889">
    <property type="entry name" value="TPR1-like_2nd"/>
    <property type="match status" value="1"/>
</dbReference>
<dbReference type="STRING" id="13706.A0A1X2HWF8"/>
<dbReference type="GO" id="GO:0043161">
    <property type="term" value="P:proteasome-mediated ubiquitin-dependent protein catabolic process"/>
    <property type="evidence" value="ECO:0007669"/>
    <property type="project" value="TreeGrafter"/>
</dbReference>
<keyword evidence="2" id="KW-0677">Repeat</keyword>
<evidence type="ECO:0000259" key="4">
    <source>
        <dbReference type="PROSITE" id="PS50897"/>
    </source>
</evidence>
<dbReference type="PROSITE" id="PS50082">
    <property type="entry name" value="WD_REPEATS_2"/>
    <property type="match status" value="4"/>
</dbReference>
<evidence type="ECO:0000256" key="3">
    <source>
        <dbReference type="PROSITE-ProRule" id="PRU00221"/>
    </source>
</evidence>
<evidence type="ECO:0000256" key="2">
    <source>
        <dbReference type="ARBA" id="ARBA00022737"/>
    </source>
</evidence>
<dbReference type="InParanoid" id="A0A1X2HWF8"/>
<dbReference type="InterPro" id="IPR006594">
    <property type="entry name" value="LisH"/>
</dbReference>
<gene>
    <name evidence="5" type="ORF">BCR43DRAFT_430609</name>
</gene>
<keyword evidence="1 3" id="KW-0853">WD repeat</keyword>
<dbReference type="Proteomes" id="UP000242180">
    <property type="component" value="Unassembled WGS sequence"/>
</dbReference>
<protein>
    <submittedName>
        <fullName evidence="5">WD40-repeat-containing domain protein</fullName>
    </submittedName>
</protein>
<dbReference type="FunCoup" id="A0A1X2HWF8">
    <property type="interactions" value="308"/>
</dbReference>
<dbReference type="SMART" id="SM00668">
    <property type="entry name" value="CTLH"/>
    <property type="match status" value="1"/>
</dbReference>
<proteinExistence type="predicted"/>
<dbReference type="SMART" id="SM00320">
    <property type="entry name" value="WD40"/>
    <property type="match status" value="7"/>
</dbReference>
<keyword evidence="6" id="KW-1185">Reference proteome</keyword>
<sequence>MLGRVQKEELVRLILQSLTDLGYNDAAQILQRDSNIGLEEENVSQFRTSVLEGDWRTAESLLPTLTLVHPDDLYQIQFLIREQKFLELLEAKKTMKALQVLRNELTPLKRDTDRLHQLSSFIVCSSVDDIKNHLNWDGASGQSRAHLLTEIQRHVSPSTMIPSARLLTLINQAYEWQRRGCLYHNGYEGNFSLFADHTCDKNQFPSMTTHVLEGHADEVWHLGFSHSGRYLATVSKDMTCIIWDMTTFDKVRILSGQPESASYLAWSPDDTKLLMCGVDAALRLWDPMTGELVHTYSEHKEQVTCCVWLPDGEHFISGACDKSMCLWHIDGVIKQRWTTQRILDMKIAARGTRVVVATYEKSIVVYDLDRYLLTEVAQIPESGTITSLYLSHDGRYALVNVQDSQELHLWDLDEQALVRKYTGQKQGSYVIRSAFGGMDEGFVLSGSEDSCVYVWSREHQSLLEVLEGHKGIVNCVSWCPTSMMFASASDDKTVRM</sequence>
<dbReference type="PROSITE" id="PS50896">
    <property type="entry name" value="LISH"/>
    <property type="match status" value="1"/>
</dbReference>
<dbReference type="PANTHER" id="PTHR22838:SF0">
    <property type="entry name" value="WD REPEAT-CONTAINING PROTEIN 26"/>
    <property type="match status" value="1"/>
</dbReference>
<dbReference type="Pfam" id="PF00400">
    <property type="entry name" value="WD40"/>
    <property type="match status" value="4"/>
</dbReference>
<dbReference type="InterPro" id="IPR054080">
    <property type="entry name" value="TPR1-like_2nd"/>
</dbReference>
<organism evidence="5 6">
    <name type="scientific">Syncephalastrum racemosum</name>
    <name type="common">Filamentous fungus</name>
    <dbReference type="NCBI Taxonomy" id="13706"/>
    <lineage>
        <taxon>Eukaryota</taxon>
        <taxon>Fungi</taxon>
        <taxon>Fungi incertae sedis</taxon>
        <taxon>Mucoromycota</taxon>
        <taxon>Mucoromycotina</taxon>
        <taxon>Mucoromycetes</taxon>
        <taxon>Mucorales</taxon>
        <taxon>Syncephalastraceae</taxon>
        <taxon>Syncephalastrum</taxon>
    </lineage>
</organism>
<dbReference type="Gene3D" id="2.130.10.10">
    <property type="entry name" value="YVTN repeat-like/Quinoprotein amine dehydrogenase"/>
    <property type="match status" value="1"/>
</dbReference>
<feature type="repeat" description="WD" evidence="3">
    <location>
        <begin position="254"/>
        <end position="295"/>
    </location>
</feature>
<evidence type="ECO:0000313" key="5">
    <source>
        <dbReference type="EMBL" id="ORZ03909.1"/>
    </source>
</evidence>
<dbReference type="SUPFAM" id="SSF50978">
    <property type="entry name" value="WD40 repeat-like"/>
    <property type="match status" value="1"/>
</dbReference>
<accession>A0A1X2HWF8</accession>
<feature type="repeat" description="WD" evidence="3">
    <location>
        <begin position="212"/>
        <end position="253"/>
    </location>
</feature>
<dbReference type="InterPro" id="IPR015943">
    <property type="entry name" value="WD40/YVTN_repeat-like_dom_sf"/>
</dbReference>
<reference evidence="5 6" key="1">
    <citation type="submission" date="2016-07" db="EMBL/GenBank/DDBJ databases">
        <title>Pervasive Adenine N6-methylation of Active Genes in Fungi.</title>
        <authorList>
            <consortium name="DOE Joint Genome Institute"/>
            <person name="Mondo S.J."/>
            <person name="Dannebaum R.O."/>
            <person name="Kuo R.C."/>
            <person name="Labutti K."/>
            <person name="Haridas S."/>
            <person name="Kuo A."/>
            <person name="Salamov A."/>
            <person name="Ahrendt S.R."/>
            <person name="Lipzen A."/>
            <person name="Sullivan W."/>
            <person name="Andreopoulos W.B."/>
            <person name="Clum A."/>
            <person name="Lindquist E."/>
            <person name="Daum C."/>
            <person name="Ramamoorthy G.K."/>
            <person name="Gryganskyi A."/>
            <person name="Culley D."/>
            <person name="Magnuson J.K."/>
            <person name="James T.Y."/>
            <person name="O'Malley M.A."/>
            <person name="Stajich J.E."/>
            <person name="Spatafora J.W."/>
            <person name="Visel A."/>
            <person name="Grigoriev I.V."/>
        </authorList>
    </citation>
    <scope>NUCLEOTIDE SEQUENCE [LARGE SCALE GENOMIC DNA]</scope>
    <source>
        <strain evidence="5 6">NRRL 2496</strain>
    </source>
</reference>
<dbReference type="AlphaFoldDB" id="A0A1X2HWF8"/>
<dbReference type="InterPro" id="IPR001680">
    <property type="entry name" value="WD40_rpt"/>
</dbReference>